<comment type="caution">
    <text evidence="1">The sequence shown here is derived from an EMBL/GenBank/DDBJ whole genome shotgun (WGS) entry which is preliminary data.</text>
</comment>
<name>A0ABV9DAW2_9MICO</name>
<reference evidence="2" key="1">
    <citation type="journal article" date="2019" name="Int. J. Syst. Evol. Microbiol.">
        <title>The Global Catalogue of Microorganisms (GCM) 10K type strain sequencing project: providing services to taxonomists for standard genome sequencing and annotation.</title>
        <authorList>
            <consortium name="The Broad Institute Genomics Platform"/>
            <consortium name="The Broad Institute Genome Sequencing Center for Infectious Disease"/>
            <person name="Wu L."/>
            <person name="Ma J."/>
        </authorList>
    </citation>
    <scope>NUCLEOTIDE SEQUENCE [LARGE SCALE GENOMIC DNA]</scope>
    <source>
        <strain evidence="2">JCM 3369</strain>
    </source>
</reference>
<dbReference type="EMBL" id="JBHSGF010000004">
    <property type="protein sequence ID" value="MFC4555180.1"/>
    <property type="molecule type" value="Genomic_DNA"/>
</dbReference>
<evidence type="ECO:0000313" key="2">
    <source>
        <dbReference type="Proteomes" id="UP001595955"/>
    </source>
</evidence>
<dbReference type="Proteomes" id="UP001595955">
    <property type="component" value="Unassembled WGS sequence"/>
</dbReference>
<evidence type="ECO:0008006" key="3">
    <source>
        <dbReference type="Google" id="ProtNLM"/>
    </source>
</evidence>
<accession>A0ABV9DAW2</accession>
<organism evidence="1 2">
    <name type="scientific">Georgenia faecalis</name>
    <dbReference type="NCBI Taxonomy" id="2483799"/>
    <lineage>
        <taxon>Bacteria</taxon>
        <taxon>Bacillati</taxon>
        <taxon>Actinomycetota</taxon>
        <taxon>Actinomycetes</taxon>
        <taxon>Micrococcales</taxon>
        <taxon>Bogoriellaceae</taxon>
        <taxon>Georgenia</taxon>
    </lineage>
</organism>
<keyword evidence="2" id="KW-1185">Reference proteome</keyword>
<sequence length="191" mass="19973">MSSLDWLRPAAPEPVLACSLDDAGLRWAALDGLLAPAGPGGLAATDLLAGPTGRADALAPGLPPGVALARASAVWVHTGRHRPTVTEVLVPRGRRWHAPHLRVHTQGIDPGDLVRVGAALVTSPVRTAADVARWTPCPAATAQLADLLATGVDPAEVTDHLEHHRHEPHTRRARELLAAVSARPRAPSGPR</sequence>
<gene>
    <name evidence="1" type="ORF">ACFO3F_07950</name>
</gene>
<protein>
    <recommendedName>
        <fullName evidence="3">AbiEi antitoxin C-terminal domain-containing protein</fullName>
    </recommendedName>
</protein>
<proteinExistence type="predicted"/>
<evidence type="ECO:0000313" key="1">
    <source>
        <dbReference type="EMBL" id="MFC4555180.1"/>
    </source>
</evidence>
<dbReference type="RefSeq" id="WP_122824154.1">
    <property type="nucleotide sequence ID" value="NZ_CP033325.1"/>
</dbReference>